<evidence type="ECO:0000313" key="2">
    <source>
        <dbReference type="Proteomes" id="UP000193711"/>
    </source>
</evidence>
<gene>
    <name evidence="1" type="ORF">SAMN06295885_2013</name>
</gene>
<dbReference type="AlphaFoldDB" id="A0A1X7NWH6"/>
<dbReference type="Proteomes" id="UP000193711">
    <property type="component" value="Unassembled WGS sequence"/>
</dbReference>
<sequence>MNTSLGATALARLPRRRTLGLLDRLALRLGVALVAWSRRDRRLPLTQADVAALRRERADLLDRERRHRLLGMLR</sequence>
<accession>A0A1X7NWH6</accession>
<protein>
    <submittedName>
        <fullName evidence="1">Uncharacterized protein</fullName>
    </submittedName>
</protein>
<name>A0A1X7NWH6_9MICO</name>
<dbReference type="EMBL" id="FXBM01000002">
    <property type="protein sequence ID" value="SMH42563.1"/>
    <property type="molecule type" value="Genomic_DNA"/>
</dbReference>
<organism evidence="1 2">
    <name type="scientific">Rathayibacter oskolensis</name>
    <dbReference type="NCBI Taxonomy" id="1891671"/>
    <lineage>
        <taxon>Bacteria</taxon>
        <taxon>Bacillati</taxon>
        <taxon>Actinomycetota</taxon>
        <taxon>Actinomycetes</taxon>
        <taxon>Micrococcales</taxon>
        <taxon>Microbacteriaceae</taxon>
        <taxon>Rathayibacter</taxon>
    </lineage>
</organism>
<reference evidence="2" key="1">
    <citation type="submission" date="2017-04" db="EMBL/GenBank/DDBJ databases">
        <authorList>
            <person name="Varghese N."/>
            <person name="Submissions S."/>
        </authorList>
    </citation>
    <scope>NUCLEOTIDE SEQUENCE [LARGE SCALE GENOMIC DNA]</scope>
    <source>
        <strain evidence="2">VKM Ac-2121</strain>
    </source>
</reference>
<dbReference type="RefSeq" id="WP_085476478.1">
    <property type="nucleotide sequence ID" value="NZ_FXBM01000002.1"/>
</dbReference>
<evidence type="ECO:0000313" key="1">
    <source>
        <dbReference type="EMBL" id="SMH42563.1"/>
    </source>
</evidence>
<keyword evidence="2" id="KW-1185">Reference proteome</keyword>
<proteinExistence type="predicted"/>